<feature type="domain" description="Helicase ATP-binding" evidence="6">
    <location>
        <begin position="65"/>
        <end position="237"/>
    </location>
</feature>
<evidence type="ECO:0000313" key="8">
    <source>
        <dbReference type="EMBL" id="QHS83884.1"/>
    </source>
</evidence>
<feature type="coiled-coil region" evidence="5">
    <location>
        <begin position="552"/>
        <end position="579"/>
    </location>
</feature>
<sequence length="860" mass="99967">MYYYEKLIFIIINLIKLKIDLYLFHIITIFKTMVVICSNSYTSDNYNEYYNKYSFDLSPFQKYAIEAIINDQHVLVTAHTGSGKTLPAEFAIEYFHAKGKKVIYTSPIKALSNQKYYEFSQKFPQINFGILTGDMKFNPEADVLIMTTEILQNYLYKRLNKTQQKSSNIHFEMDIENELGCVIFDEIHYINDADRGKVWEETIMMLPSHVQMVMLSATIDNPAKFATWCEEQHKTKKVYLCSTNERVVPLHHYCYINMTNGVFKKIKDKDTQAQIRKIIGKPHAIKKQNEGFQDQTYLDIKNYLDLFYKHQLYASPAFVLNELSKYLKENNMLPALCFVFSRKNVEKYASLITVNLLEDDSKIPYIIDKECEQLLRSKIPNYQEYIELPEYKTMISLLQKGIAVHHSGIMPILREIVELMYSKGYIKLLFATETFAVGLNMPTKTVIFSNLSKYTSSGVRMLLGHEYTQMAGRAGRRNIDTVGHVIHCNNLFGNNYPTITEYKTILSGIPQTLKSKFAISYHLLMNLTSIGELDFKTYIERSMMQEDIDNNKKYIDESIEKLELDIQNKEQQIKSLSRVPIEDIETYNDLNGKIRTLNNKKRKNAERELSTIKEKHGKLFDNDKKRYDEFIELKNKLNNSKSSLDQTVNFVVNKCNVIYDLLKSKNYLLSNDDNSYSLDVKGTIASHIHESHCLAMTDFIYDHNGLNNLSVDQLVGLFSIFTNIRVSDDIKASYPYCQDILKSKIVKLVDMCNDYYCFEVNNMIDRPIDIDTITYDIINESMEWCKSEDEAQCKNILQKLNDEKSIFLGEFVKALLKINNMASELETVCETYGNIELLSKLKQIPEKTMKFVATNQSLYV</sequence>
<dbReference type="InterPro" id="IPR027417">
    <property type="entry name" value="P-loop_NTPase"/>
</dbReference>
<evidence type="ECO:0000259" key="6">
    <source>
        <dbReference type="PROSITE" id="PS51192"/>
    </source>
</evidence>
<keyword evidence="2" id="KW-0378">Hydrolase</keyword>
<dbReference type="PROSITE" id="PS51194">
    <property type="entry name" value="HELICASE_CTER"/>
    <property type="match status" value="1"/>
</dbReference>
<dbReference type="GO" id="GO:0055087">
    <property type="term" value="C:Ski complex"/>
    <property type="evidence" value="ECO:0007669"/>
    <property type="project" value="TreeGrafter"/>
</dbReference>
<dbReference type="Gene3D" id="1.10.3380.30">
    <property type="match status" value="1"/>
</dbReference>
<dbReference type="EMBL" id="MN738770">
    <property type="protein sequence ID" value="QHS83884.1"/>
    <property type="molecule type" value="Genomic_DNA"/>
</dbReference>
<evidence type="ECO:0000256" key="4">
    <source>
        <dbReference type="ARBA" id="ARBA00022840"/>
    </source>
</evidence>
<evidence type="ECO:0000256" key="1">
    <source>
        <dbReference type="ARBA" id="ARBA00022741"/>
    </source>
</evidence>
<dbReference type="GO" id="GO:0003676">
    <property type="term" value="F:nucleic acid binding"/>
    <property type="evidence" value="ECO:0007669"/>
    <property type="project" value="InterPro"/>
</dbReference>
<dbReference type="CDD" id="cd18795">
    <property type="entry name" value="SF2_C_Ski2"/>
    <property type="match status" value="1"/>
</dbReference>
<dbReference type="PANTHER" id="PTHR12131:SF1">
    <property type="entry name" value="ATP-DEPENDENT RNA HELICASE SUPV3L1, MITOCHONDRIAL-RELATED"/>
    <property type="match status" value="1"/>
</dbReference>
<dbReference type="SMART" id="SM00487">
    <property type="entry name" value="DEXDc"/>
    <property type="match status" value="1"/>
</dbReference>
<dbReference type="PANTHER" id="PTHR12131">
    <property type="entry name" value="ATP-DEPENDENT RNA AND DNA HELICASE"/>
    <property type="match status" value="1"/>
</dbReference>
<evidence type="ECO:0008006" key="9">
    <source>
        <dbReference type="Google" id="ProtNLM"/>
    </source>
</evidence>
<feature type="domain" description="Helicase C-terminal" evidence="7">
    <location>
        <begin position="362"/>
        <end position="528"/>
    </location>
</feature>
<dbReference type="GO" id="GO:0005524">
    <property type="term" value="F:ATP binding"/>
    <property type="evidence" value="ECO:0007669"/>
    <property type="project" value="UniProtKB-KW"/>
</dbReference>
<name>A0A6C0AVN3_9ZZZZ</name>
<keyword evidence="3" id="KW-0347">Helicase</keyword>
<dbReference type="SMART" id="SM00490">
    <property type="entry name" value="HELICc"/>
    <property type="match status" value="1"/>
</dbReference>
<dbReference type="InterPro" id="IPR050699">
    <property type="entry name" value="RNA-DNA_Helicase"/>
</dbReference>
<dbReference type="AlphaFoldDB" id="A0A6C0AVN3"/>
<dbReference type="InterPro" id="IPR011545">
    <property type="entry name" value="DEAD/DEAH_box_helicase_dom"/>
</dbReference>
<keyword evidence="1" id="KW-0547">Nucleotide-binding</keyword>
<evidence type="ECO:0000256" key="5">
    <source>
        <dbReference type="SAM" id="Coils"/>
    </source>
</evidence>
<keyword evidence="5" id="KW-0175">Coiled coil</keyword>
<dbReference type="Pfam" id="PF00270">
    <property type="entry name" value="DEAD"/>
    <property type="match status" value="1"/>
</dbReference>
<dbReference type="InterPro" id="IPR001650">
    <property type="entry name" value="Helicase_C-like"/>
</dbReference>
<dbReference type="InterPro" id="IPR014001">
    <property type="entry name" value="Helicase_ATP-bd"/>
</dbReference>
<dbReference type="Pfam" id="PF00271">
    <property type="entry name" value="Helicase_C"/>
    <property type="match status" value="1"/>
</dbReference>
<dbReference type="Gene3D" id="3.40.50.300">
    <property type="entry name" value="P-loop containing nucleotide triphosphate hydrolases"/>
    <property type="match status" value="2"/>
</dbReference>
<organism evidence="8">
    <name type="scientific">viral metagenome</name>
    <dbReference type="NCBI Taxonomy" id="1070528"/>
    <lineage>
        <taxon>unclassified sequences</taxon>
        <taxon>metagenomes</taxon>
        <taxon>organismal metagenomes</taxon>
    </lineage>
</organism>
<evidence type="ECO:0000259" key="7">
    <source>
        <dbReference type="PROSITE" id="PS51194"/>
    </source>
</evidence>
<dbReference type="InterPro" id="IPR012961">
    <property type="entry name" value="Ski2/MTR4_C"/>
</dbReference>
<dbReference type="GO" id="GO:0016787">
    <property type="term" value="F:hydrolase activity"/>
    <property type="evidence" value="ECO:0007669"/>
    <property type="project" value="UniProtKB-KW"/>
</dbReference>
<accession>A0A6C0AVN3</accession>
<dbReference type="PROSITE" id="PS51192">
    <property type="entry name" value="HELICASE_ATP_BIND_1"/>
    <property type="match status" value="1"/>
</dbReference>
<dbReference type="Pfam" id="PF08148">
    <property type="entry name" value="DSHCT"/>
    <property type="match status" value="1"/>
</dbReference>
<keyword evidence="4" id="KW-0067">ATP-binding</keyword>
<proteinExistence type="predicted"/>
<reference evidence="8" key="1">
    <citation type="journal article" date="2020" name="Nature">
        <title>Giant virus diversity and host interactions through global metagenomics.</title>
        <authorList>
            <person name="Schulz F."/>
            <person name="Roux S."/>
            <person name="Paez-Espino D."/>
            <person name="Jungbluth S."/>
            <person name="Walsh D.A."/>
            <person name="Denef V.J."/>
            <person name="McMahon K.D."/>
            <person name="Konstantinidis K.T."/>
            <person name="Eloe-Fadrosh E.A."/>
            <person name="Kyrpides N.C."/>
            <person name="Woyke T."/>
        </authorList>
    </citation>
    <scope>NUCLEOTIDE SEQUENCE</scope>
    <source>
        <strain evidence="8">GVMAG-S-ERX555965-48</strain>
    </source>
</reference>
<protein>
    <recommendedName>
        <fullName evidence="9">Helicase ATP-binding domain-containing protein</fullName>
    </recommendedName>
</protein>
<dbReference type="GO" id="GO:0070478">
    <property type="term" value="P:nuclear-transcribed mRNA catabolic process, 3'-5' exonucleolytic nonsense-mediated decay"/>
    <property type="evidence" value="ECO:0007669"/>
    <property type="project" value="TreeGrafter"/>
</dbReference>
<dbReference type="GO" id="GO:0004386">
    <property type="term" value="F:helicase activity"/>
    <property type="evidence" value="ECO:0007669"/>
    <property type="project" value="UniProtKB-KW"/>
</dbReference>
<dbReference type="SUPFAM" id="SSF52540">
    <property type="entry name" value="P-loop containing nucleoside triphosphate hydrolases"/>
    <property type="match status" value="1"/>
</dbReference>
<evidence type="ECO:0000256" key="2">
    <source>
        <dbReference type="ARBA" id="ARBA00022801"/>
    </source>
</evidence>
<evidence type="ECO:0000256" key="3">
    <source>
        <dbReference type="ARBA" id="ARBA00022806"/>
    </source>
</evidence>